<comment type="pathway">
    <text evidence="2">Cell wall biogenesis; peptidoglycan biosynthesis.</text>
</comment>
<dbReference type="RefSeq" id="WP_041047048.1">
    <property type="nucleotide sequence ID" value="NZ_JXAK01000010.1"/>
</dbReference>
<feature type="transmembrane region" description="Helical" evidence="22">
    <location>
        <begin position="50"/>
        <end position="67"/>
    </location>
</feature>
<gene>
    <name evidence="23" type="ORF">SD70_07830</name>
</gene>
<dbReference type="Proteomes" id="UP000031967">
    <property type="component" value="Unassembled WGS sequence"/>
</dbReference>
<comment type="function">
    <text evidence="21">Peptidoglycan polymerase that is essential for cell division.</text>
</comment>
<dbReference type="EMBL" id="JXAK01000010">
    <property type="protein sequence ID" value="KIL41342.1"/>
    <property type="molecule type" value="Genomic_DNA"/>
</dbReference>
<feature type="transmembrane region" description="Helical" evidence="22">
    <location>
        <begin position="338"/>
        <end position="359"/>
    </location>
</feature>
<comment type="caution">
    <text evidence="23">The sequence shown here is derived from an EMBL/GenBank/DDBJ whole genome shotgun (WGS) entry which is preliminary data.</text>
</comment>
<comment type="similarity">
    <text evidence="16">Belongs to the SEDS family. FtsW subfamily.</text>
</comment>
<evidence type="ECO:0000256" key="10">
    <source>
        <dbReference type="ARBA" id="ARBA00022989"/>
    </source>
</evidence>
<feature type="transmembrane region" description="Helical" evidence="22">
    <location>
        <begin position="305"/>
        <end position="326"/>
    </location>
</feature>
<evidence type="ECO:0000256" key="12">
    <source>
        <dbReference type="ARBA" id="ARBA00023306"/>
    </source>
</evidence>
<keyword evidence="8" id="KW-0133">Cell shape</keyword>
<reference evidence="23 24" key="1">
    <citation type="submission" date="2014-12" db="EMBL/GenBank/DDBJ databases">
        <title>Draft genome sequence of Paenibacillus kamchatkensis strain B-2647.</title>
        <authorList>
            <person name="Karlyshev A.V."/>
            <person name="Kudryashova E.B."/>
        </authorList>
    </citation>
    <scope>NUCLEOTIDE SEQUENCE [LARGE SCALE GENOMIC DNA]</scope>
    <source>
        <strain evidence="23 24">VKM B-2647</strain>
    </source>
</reference>
<keyword evidence="9" id="KW-0573">Peptidoglycan synthesis</keyword>
<evidence type="ECO:0000256" key="20">
    <source>
        <dbReference type="ARBA" id="ARBA00049902"/>
    </source>
</evidence>
<sequence length="368" mass="39750">MEKPTRGRPDFLMLLITFTLVGFGLLMVFSTSAVSASVKYHSSFYFVNRQILWSVAGTITMLFFMNVPFQKLHKRARTIFAAALILLLLVLLVGIKINGHRSWFGVGSFGIQPTEFAKLGLLTYVASLLSKKGERIREFRNGLLPVLLIIGTVAGLIMLQPDIGSDLVILISTGIVVVSSGASILQIIGIGLCAVPLAVVIVFNKAYRLERFTSFLHPWSDAQDSSYQLAQSLTAFGHGGLTGAGFGKGVEKMFYLPEAHTDFIFSTIGEELGFIGCSVFLLLYLILIWRGLLAATRCPEPFGMYLGIGIISTLGVQALINLGGVTGSIPITGVPLPLISYGGSSLLISMASIGILLNISREGRIERV</sequence>
<evidence type="ECO:0000256" key="17">
    <source>
        <dbReference type="ARBA" id="ARBA00041185"/>
    </source>
</evidence>
<dbReference type="NCBIfam" id="TIGR02614">
    <property type="entry name" value="ftsW"/>
    <property type="match status" value="1"/>
</dbReference>
<evidence type="ECO:0000256" key="5">
    <source>
        <dbReference type="ARBA" id="ARBA00022676"/>
    </source>
</evidence>
<evidence type="ECO:0000256" key="19">
    <source>
        <dbReference type="ARBA" id="ARBA00044770"/>
    </source>
</evidence>
<keyword evidence="13" id="KW-0961">Cell wall biogenesis/degradation</keyword>
<feature type="transmembrane region" description="Helical" evidence="22">
    <location>
        <begin position="12"/>
        <end position="38"/>
    </location>
</feature>
<comment type="catalytic activity">
    <reaction evidence="20">
        <text>[GlcNAc-(1-&gt;4)-Mur2Ac(oyl-L-Ala-gamma-D-Glu-L-Lys-D-Ala-D-Ala)](n)-di-trans,octa-cis-undecaprenyl diphosphate + beta-D-GlcNAc-(1-&gt;4)-Mur2Ac(oyl-L-Ala-gamma-D-Glu-L-Lys-D-Ala-D-Ala)-di-trans,octa-cis-undecaprenyl diphosphate = [GlcNAc-(1-&gt;4)-Mur2Ac(oyl-L-Ala-gamma-D-Glu-L-Lys-D-Ala-D-Ala)](n+1)-di-trans,octa-cis-undecaprenyl diphosphate + di-trans,octa-cis-undecaprenyl diphosphate + H(+)</text>
        <dbReference type="Rhea" id="RHEA:23708"/>
        <dbReference type="Rhea" id="RHEA-COMP:9602"/>
        <dbReference type="Rhea" id="RHEA-COMP:9603"/>
        <dbReference type="ChEBI" id="CHEBI:15378"/>
        <dbReference type="ChEBI" id="CHEBI:58405"/>
        <dbReference type="ChEBI" id="CHEBI:60033"/>
        <dbReference type="ChEBI" id="CHEBI:78435"/>
        <dbReference type="EC" id="2.4.99.28"/>
    </reaction>
</comment>
<keyword evidence="4" id="KW-0132">Cell division</keyword>
<feature type="transmembrane region" description="Helical" evidence="22">
    <location>
        <begin position="142"/>
        <end position="161"/>
    </location>
</feature>
<evidence type="ECO:0000256" key="14">
    <source>
        <dbReference type="ARBA" id="ARBA00032370"/>
    </source>
</evidence>
<proteinExistence type="inferred from homology"/>
<comment type="subcellular location">
    <subcellularLocation>
        <location evidence="1">Cell membrane</location>
        <topology evidence="1">Multi-pass membrane protein</topology>
    </subcellularLocation>
</comment>
<dbReference type="InterPro" id="IPR013437">
    <property type="entry name" value="FtsW"/>
</dbReference>
<evidence type="ECO:0000313" key="24">
    <source>
        <dbReference type="Proteomes" id="UP000031967"/>
    </source>
</evidence>
<evidence type="ECO:0000256" key="6">
    <source>
        <dbReference type="ARBA" id="ARBA00022679"/>
    </source>
</evidence>
<evidence type="ECO:0000256" key="8">
    <source>
        <dbReference type="ARBA" id="ARBA00022960"/>
    </source>
</evidence>
<keyword evidence="3" id="KW-1003">Cell membrane</keyword>
<dbReference type="Pfam" id="PF01098">
    <property type="entry name" value="FTSW_RODA_SPOVE"/>
    <property type="match status" value="1"/>
</dbReference>
<feature type="transmembrane region" description="Helical" evidence="22">
    <location>
        <begin position="272"/>
        <end position="293"/>
    </location>
</feature>
<evidence type="ECO:0000256" key="22">
    <source>
        <dbReference type="SAM" id="Phobius"/>
    </source>
</evidence>
<feature type="transmembrane region" description="Helical" evidence="22">
    <location>
        <begin position="109"/>
        <end position="130"/>
    </location>
</feature>
<evidence type="ECO:0000256" key="16">
    <source>
        <dbReference type="ARBA" id="ARBA00038053"/>
    </source>
</evidence>
<dbReference type="EC" id="2.4.99.28" evidence="19"/>
<keyword evidence="10 22" id="KW-1133">Transmembrane helix</keyword>
<evidence type="ECO:0000256" key="13">
    <source>
        <dbReference type="ARBA" id="ARBA00023316"/>
    </source>
</evidence>
<evidence type="ECO:0000313" key="23">
    <source>
        <dbReference type="EMBL" id="KIL41342.1"/>
    </source>
</evidence>
<evidence type="ECO:0000256" key="3">
    <source>
        <dbReference type="ARBA" id="ARBA00022475"/>
    </source>
</evidence>
<evidence type="ECO:0000256" key="4">
    <source>
        <dbReference type="ARBA" id="ARBA00022618"/>
    </source>
</evidence>
<accession>A0ABR5AJX7</accession>
<name>A0ABR5AJX7_9BACL</name>
<keyword evidence="11 22" id="KW-0472">Membrane</keyword>
<feature type="transmembrane region" description="Helical" evidence="22">
    <location>
        <begin position="79"/>
        <end position="97"/>
    </location>
</feature>
<evidence type="ECO:0000256" key="2">
    <source>
        <dbReference type="ARBA" id="ARBA00004752"/>
    </source>
</evidence>
<keyword evidence="5" id="KW-0328">Glycosyltransferase</keyword>
<keyword evidence="12" id="KW-0131">Cell cycle</keyword>
<evidence type="ECO:0000256" key="15">
    <source>
        <dbReference type="ARBA" id="ARBA00033270"/>
    </source>
</evidence>
<keyword evidence="24" id="KW-1185">Reference proteome</keyword>
<dbReference type="PANTHER" id="PTHR30474">
    <property type="entry name" value="CELL CYCLE PROTEIN"/>
    <property type="match status" value="1"/>
</dbReference>
<dbReference type="InterPro" id="IPR001182">
    <property type="entry name" value="FtsW/RodA"/>
</dbReference>
<keyword evidence="6" id="KW-0808">Transferase</keyword>
<evidence type="ECO:0000256" key="9">
    <source>
        <dbReference type="ARBA" id="ARBA00022984"/>
    </source>
</evidence>
<dbReference type="PANTHER" id="PTHR30474:SF2">
    <property type="entry name" value="PEPTIDOGLYCAN GLYCOSYLTRANSFERASE FTSW-RELATED"/>
    <property type="match status" value="1"/>
</dbReference>
<evidence type="ECO:0000256" key="18">
    <source>
        <dbReference type="ARBA" id="ARBA00041418"/>
    </source>
</evidence>
<keyword evidence="7 22" id="KW-0812">Transmembrane</keyword>
<evidence type="ECO:0000256" key="11">
    <source>
        <dbReference type="ARBA" id="ARBA00023136"/>
    </source>
</evidence>
<protein>
    <recommendedName>
        <fullName evidence="17">Probable peptidoglycan glycosyltransferase FtsW</fullName>
        <ecNumber evidence="19">2.4.99.28</ecNumber>
    </recommendedName>
    <alternativeName>
        <fullName evidence="18">Cell division protein FtsW</fullName>
    </alternativeName>
    <alternativeName>
        <fullName evidence="15">Cell wall polymerase</fullName>
    </alternativeName>
    <alternativeName>
        <fullName evidence="14">Peptidoglycan polymerase</fullName>
    </alternativeName>
</protein>
<organism evidence="23 24">
    <name type="scientific">Gordoniibacillus kamchatkensis</name>
    <dbReference type="NCBI Taxonomy" id="1590651"/>
    <lineage>
        <taxon>Bacteria</taxon>
        <taxon>Bacillati</taxon>
        <taxon>Bacillota</taxon>
        <taxon>Bacilli</taxon>
        <taxon>Bacillales</taxon>
        <taxon>Paenibacillaceae</taxon>
        <taxon>Gordoniibacillus</taxon>
    </lineage>
</organism>
<feature type="transmembrane region" description="Helical" evidence="22">
    <location>
        <begin position="190"/>
        <end position="207"/>
    </location>
</feature>
<evidence type="ECO:0000256" key="21">
    <source>
        <dbReference type="ARBA" id="ARBA00049966"/>
    </source>
</evidence>
<evidence type="ECO:0000256" key="1">
    <source>
        <dbReference type="ARBA" id="ARBA00004651"/>
    </source>
</evidence>
<evidence type="ECO:0000256" key="7">
    <source>
        <dbReference type="ARBA" id="ARBA00022692"/>
    </source>
</evidence>